<dbReference type="Pfam" id="PF03770">
    <property type="entry name" value="IPK"/>
    <property type="match status" value="1"/>
</dbReference>
<dbReference type="GO" id="GO:0046854">
    <property type="term" value="P:phosphatidylinositol phosphate biosynthetic process"/>
    <property type="evidence" value="ECO:0007669"/>
    <property type="project" value="TreeGrafter"/>
</dbReference>
<dbReference type="EMBL" id="LSSN01000412">
    <property type="protein sequence ID" value="OMJ24099.1"/>
    <property type="molecule type" value="Genomic_DNA"/>
</dbReference>
<keyword evidence="7" id="KW-1185">Reference proteome</keyword>
<accession>A0A1R1YAY4</accession>
<evidence type="ECO:0000256" key="4">
    <source>
        <dbReference type="RuleBase" id="RU363090"/>
    </source>
</evidence>
<keyword evidence="2 4" id="KW-0808">Transferase</keyword>
<proteinExistence type="inferred from homology"/>
<dbReference type="AlphaFoldDB" id="A0A1R1YAY4"/>
<dbReference type="PANTHER" id="PTHR12400">
    <property type="entry name" value="INOSITOL POLYPHOSPHATE KINASE"/>
    <property type="match status" value="1"/>
</dbReference>
<dbReference type="PANTHER" id="PTHR12400:SF21">
    <property type="entry name" value="KINASE"/>
    <property type="match status" value="1"/>
</dbReference>
<dbReference type="SUPFAM" id="SSF56104">
    <property type="entry name" value="SAICAR synthase-like"/>
    <property type="match status" value="1"/>
</dbReference>
<feature type="region of interest" description="Disordered" evidence="5">
    <location>
        <begin position="665"/>
        <end position="691"/>
    </location>
</feature>
<dbReference type="EC" id="2.7.-.-" evidence="4"/>
<organism evidence="6 7">
    <name type="scientific">Smittium culicis</name>
    <dbReference type="NCBI Taxonomy" id="133412"/>
    <lineage>
        <taxon>Eukaryota</taxon>
        <taxon>Fungi</taxon>
        <taxon>Fungi incertae sedis</taxon>
        <taxon>Zoopagomycota</taxon>
        <taxon>Kickxellomycotina</taxon>
        <taxon>Harpellomycetes</taxon>
        <taxon>Harpellales</taxon>
        <taxon>Legeriomycetaceae</taxon>
        <taxon>Smittium</taxon>
    </lineage>
</organism>
<sequence length="817" mass="93009">MRAFRVPLIDFTDSESHTDFTINKNFEPKSNFDLSNYSDFNNQSKANKKANSTISYNLSSSFESPKSSPVLDFSDTKNQNTSSADLNPFTHKYKTTPNTISKPPEKNYLNFLSCKAHTISKHRNTSSVNHKANLSKYISRTPSSNSDSDLPEIEFIPKKKRFEKRRKNKTPNSLCLKPFINQVGGHTPFLKFSYNAICKPLNPQENRFYNMVDFLHPNLHKFLPEYLGHVNVTYRNNAHTGDIIPEVIFEKNKHIMPKYFPNYLKSKKPFSNKNYLAFTKKNKDNHKAESSPGIGDSFKLNSNKRWKHLQEVILKEALTTHALKQRQKLDDDSESISARRRHSSAGLHSFLSLKNNSTNPASIGKTRPLFNEDKKNLSKPDLSICTPLSRITQKSPNTYSNINDTNIPINEKSAKFSIGPSNKYNLSESEFISDSEVKNNSDNFLLNKNPQISKLKQKDQKLNMIKITSKDSLTDSLSKLSVKPNDIIPGNTYKYILMRDLTASMRHPCILDLKMGTRQHGINASPSKILSQTRKCAQTTSLKLGVRMCGLQVYKRTSHHYLFQDKYFGRSLDAHTFKRTLIEFLDNGEEIVVLHILPLLRKLVLLFKTISQIHGFRFYGSSLLLVYDGANNPSFKSNLTPNDSEPSDHYKTLISENRPLKLNNLGTPSVLIDPETPISNKSGDKRPQKGANNRILSSLVNTDIDIRVIDFVNSTFVTNEEKFGEPTLVCPEVSLHSKAKLTYQNNKINFSKKPECNFNLECAGPDLGYLKGLYTLIMEFRNIWDMYATIDQKNMFDGFVKSSVHSVTDMIISQSSI</sequence>
<dbReference type="Proteomes" id="UP000187283">
    <property type="component" value="Unassembled WGS sequence"/>
</dbReference>
<name>A0A1R1YAY4_9FUNG</name>
<reference evidence="6 7" key="1">
    <citation type="submission" date="2017-01" db="EMBL/GenBank/DDBJ databases">
        <authorList>
            <person name="Mah S.A."/>
            <person name="Swanson W.J."/>
            <person name="Moy G.W."/>
            <person name="Vacquier V.D."/>
        </authorList>
    </citation>
    <scope>NUCLEOTIDE SEQUENCE [LARGE SCALE GENOMIC DNA]</scope>
    <source>
        <strain evidence="6 7">GSMNP</strain>
    </source>
</reference>
<dbReference type="OrthoDB" id="2573163at2759"/>
<dbReference type="InterPro" id="IPR005522">
    <property type="entry name" value="IPK"/>
</dbReference>
<feature type="region of interest" description="Disordered" evidence="5">
    <location>
        <begin position="347"/>
        <end position="375"/>
    </location>
</feature>
<feature type="region of interest" description="Disordered" evidence="5">
    <location>
        <begin position="58"/>
        <end position="101"/>
    </location>
</feature>
<protein>
    <recommendedName>
        <fullName evidence="4">Kinase</fullName>
        <ecNumber evidence="4">2.7.-.-</ecNumber>
    </recommendedName>
</protein>
<feature type="compositionally biased region" description="Polar residues" evidence="5">
    <location>
        <begin position="352"/>
        <end position="361"/>
    </location>
</feature>
<keyword evidence="3 4" id="KW-0418">Kinase</keyword>
<dbReference type="InterPro" id="IPR038286">
    <property type="entry name" value="IPK_sf"/>
</dbReference>
<comment type="similarity">
    <text evidence="1 4">Belongs to the inositol phosphokinase (IPK) family.</text>
</comment>
<comment type="caution">
    <text evidence="6">The sequence shown here is derived from an EMBL/GenBank/DDBJ whole genome shotgun (WGS) entry which is preliminary data.</text>
</comment>
<dbReference type="GO" id="GO:0000824">
    <property type="term" value="F:inositol-1,4,5,6-tetrakisphosphate 3-kinase activity"/>
    <property type="evidence" value="ECO:0007669"/>
    <property type="project" value="TreeGrafter"/>
</dbReference>
<dbReference type="Gene3D" id="3.30.470.160">
    <property type="entry name" value="Inositol polyphosphate kinase"/>
    <property type="match status" value="1"/>
</dbReference>
<evidence type="ECO:0000313" key="6">
    <source>
        <dbReference type="EMBL" id="OMJ24099.1"/>
    </source>
</evidence>
<dbReference type="GO" id="GO:0005634">
    <property type="term" value="C:nucleus"/>
    <property type="evidence" value="ECO:0007669"/>
    <property type="project" value="TreeGrafter"/>
</dbReference>
<feature type="compositionally biased region" description="Low complexity" evidence="5">
    <location>
        <begin position="59"/>
        <end position="68"/>
    </location>
</feature>
<feature type="compositionally biased region" description="Polar residues" evidence="5">
    <location>
        <begin position="76"/>
        <end position="85"/>
    </location>
</feature>
<gene>
    <name evidence="6" type="ORF">AYI70_g1818</name>
</gene>
<evidence type="ECO:0000313" key="7">
    <source>
        <dbReference type="Proteomes" id="UP000187283"/>
    </source>
</evidence>
<evidence type="ECO:0000256" key="5">
    <source>
        <dbReference type="SAM" id="MobiDB-lite"/>
    </source>
</evidence>
<dbReference type="STRING" id="133412.A0A1R1YAY4"/>
<evidence type="ECO:0000256" key="1">
    <source>
        <dbReference type="ARBA" id="ARBA00007374"/>
    </source>
</evidence>
<dbReference type="GO" id="GO:0005737">
    <property type="term" value="C:cytoplasm"/>
    <property type="evidence" value="ECO:0007669"/>
    <property type="project" value="TreeGrafter"/>
</dbReference>
<dbReference type="GO" id="GO:0032958">
    <property type="term" value="P:inositol phosphate biosynthetic process"/>
    <property type="evidence" value="ECO:0007669"/>
    <property type="project" value="InterPro"/>
</dbReference>
<evidence type="ECO:0000256" key="3">
    <source>
        <dbReference type="ARBA" id="ARBA00022777"/>
    </source>
</evidence>
<dbReference type="GO" id="GO:0008440">
    <property type="term" value="F:inositol-1,4,5-trisphosphate 3-kinase activity"/>
    <property type="evidence" value="ECO:0007669"/>
    <property type="project" value="TreeGrafter"/>
</dbReference>
<evidence type="ECO:0000256" key="2">
    <source>
        <dbReference type="ARBA" id="ARBA00022679"/>
    </source>
</evidence>